<keyword evidence="7" id="KW-1035">Host cytoplasm</keyword>
<dbReference type="EMBL" id="AM411375">
    <property type="protein sequence ID" value="CAL69599.1"/>
    <property type="molecule type" value="Genomic_RNA"/>
</dbReference>
<accession>A8Y7P8</accession>
<evidence type="ECO:0000256" key="2">
    <source>
        <dbReference type="ARBA" id="ARBA00004328"/>
    </source>
</evidence>
<evidence type="ECO:0000256" key="1">
    <source>
        <dbReference type="ARBA" id="ARBA00004192"/>
    </source>
</evidence>
<sequence>MSLPEGKDILMMGSEAAKLAEAYQQSIKNSTSVRRSISGDPVSTVSEKVPLPPLCSSETSRGACIRPTKSTLPPIKEVESIYPKLPTAPPDAMIETAHPIGAPKKAQKRVKFESSKVGKYTKLEEEALELLSDPDEDNDEKSSVLTFEEKDNAPSSIEARLEAIEEKLSMILGMLKTLSIATAGPTAARDGIRDAMVGVREELINSIMAEAKGKIAEMIKEEDAQRAKIGDGSVKLTEKARELNRMLEDQSSSGESETESEETEPDTDGENDDIYSFDM</sequence>
<evidence type="ECO:0000256" key="7">
    <source>
        <dbReference type="ARBA" id="ARBA00023200"/>
    </source>
</evidence>
<comment type="subcellular location">
    <subcellularLocation>
        <location evidence="1">Host cytoplasm</location>
    </subcellularLocation>
    <subcellularLocation>
        <location evidence="2">Virion</location>
    </subcellularLocation>
</comment>
<protein>
    <recommendedName>
        <fullName evidence="3">Phosphoprotein</fullName>
    </recommendedName>
</protein>
<evidence type="ECO:0000256" key="5">
    <source>
        <dbReference type="ARBA" id="ARBA00022844"/>
    </source>
</evidence>
<dbReference type="InterPro" id="IPR003487">
    <property type="entry name" value="Pprotein_pneumovir"/>
</dbReference>
<feature type="region of interest" description="Disordered" evidence="9">
    <location>
        <begin position="227"/>
        <end position="279"/>
    </location>
</feature>
<comment type="similarity">
    <text evidence="8">Belongs to the pneumoviridae phosphoprotein P family.</text>
</comment>
<gene>
    <name evidence="10" type="primary">P</name>
</gene>
<feature type="region of interest" description="Disordered" evidence="9">
    <location>
        <begin position="28"/>
        <end position="68"/>
    </location>
</feature>
<evidence type="ECO:0000256" key="9">
    <source>
        <dbReference type="SAM" id="MobiDB-lite"/>
    </source>
</evidence>
<evidence type="ECO:0000256" key="6">
    <source>
        <dbReference type="ARBA" id="ARBA00022953"/>
    </source>
</evidence>
<dbReference type="Pfam" id="PF02478">
    <property type="entry name" value="Pneumo_phosprot"/>
    <property type="match status" value="2"/>
</dbReference>
<feature type="compositionally biased region" description="Acidic residues" evidence="9">
    <location>
        <begin position="256"/>
        <end position="279"/>
    </location>
</feature>
<reference evidence="10" key="1">
    <citation type="submission" date="2006-11" db="EMBL/GenBank/DDBJ databases">
        <title>Nucleotide sequence of the phosphoprotein gene of avian metapneumovirus subgroup B isolate 98103.</title>
        <authorList>
            <person name="Toquin D."/>
            <person name="Zwingelstein F."/>
            <person name="Allee C."/>
            <person name="Eterradossi N."/>
        </authorList>
    </citation>
    <scope>NUCLEOTIDE SEQUENCE</scope>
    <source>
        <strain evidence="10">98103</strain>
    </source>
</reference>
<keyword evidence="4" id="KW-0597">Phosphoprotein</keyword>
<evidence type="ECO:0000256" key="8">
    <source>
        <dbReference type="ARBA" id="ARBA00023776"/>
    </source>
</evidence>
<dbReference type="GO" id="GO:0003968">
    <property type="term" value="F:RNA-directed RNA polymerase activity"/>
    <property type="evidence" value="ECO:0007669"/>
    <property type="project" value="InterPro"/>
</dbReference>
<dbReference type="GO" id="GO:0030430">
    <property type="term" value="C:host cell cytoplasm"/>
    <property type="evidence" value="ECO:0007669"/>
    <property type="project" value="UniProtKB-SubCell"/>
</dbReference>
<evidence type="ECO:0000256" key="3">
    <source>
        <dbReference type="ARBA" id="ARBA00020572"/>
    </source>
</evidence>
<feature type="compositionally biased region" description="Basic and acidic residues" evidence="9">
    <location>
        <begin position="236"/>
        <end position="248"/>
    </location>
</feature>
<evidence type="ECO:0000256" key="4">
    <source>
        <dbReference type="ARBA" id="ARBA00022553"/>
    </source>
</evidence>
<keyword evidence="6" id="KW-0693">Viral RNA replication</keyword>
<evidence type="ECO:0000313" key="10">
    <source>
        <dbReference type="EMBL" id="CAL69599.1"/>
    </source>
</evidence>
<proteinExistence type="inferred from homology"/>
<keyword evidence="5" id="KW-0946">Virion</keyword>
<feature type="compositionally biased region" description="Polar residues" evidence="9">
    <location>
        <begin position="28"/>
        <end position="46"/>
    </location>
</feature>
<dbReference type="GO" id="GO:0044423">
    <property type="term" value="C:virion component"/>
    <property type="evidence" value="ECO:0007669"/>
    <property type="project" value="UniProtKB-KW"/>
</dbReference>
<name>A8Y7P8_9MONO</name>
<organism evidence="10">
    <name type="scientific">Avian metapneumovirus type B</name>
    <dbReference type="NCBI Taxonomy" id="260584"/>
    <lineage>
        <taxon>Viruses</taxon>
        <taxon>Riboviria</taxon>
        <taxon>Orthornavirae</taxon>
        <taxon>Negarnaviricota</taxon>
        <taxon>Haploviricotina</taxon>
        <taxon>Monjiviricetes</taxon>
        <taxon>Mononegavirales</taxon>
        <taxon>Pneumoviridae</taxon>
        <taxon>Metapneumovirus</taxon>
        <taxon>Metapneumovirus avis</taxon>
    </lineage>
</organism>